<keyword evidence="1" id="KW-0732">Signal</keyword>
<gene>
    <name evidence="2" type="ORF">X797_009478</name>
</gene>
<evidence type="ECO:0000256" key="1">
    <source>
        <dbReference type="SAM" id="SignalP"/>
    </source>
</evidence>
<sequence length="117" mass="12831">MYTISFVVACLAAVAMAAPAPAPIRDQLSAPRINQRDVAAPKTNDKQVAALYDNGYAPPHCMYSSPFFEFLPSSCRTRGVIVDADWLGTSEPIWRVRDVAGWGMRSTSSSSSTMYFF</sequence>
<comment type="caution">
    <text evidence="2">The sequence shown here is derived from an EMBL/GenBank/DDBJ whole genome shotgun (WGS) entry which is preliminary data.</text>
</comment>
<organism evidence="2 3">
    <name type="scientific">Metarhizium robertsii</name>
    <dbReference type="NCBI Taxonomy" id="568076"/>
    <lineage>
        <taxon>Eukaryota</taxon>
        <taxon>Fungi</taxon>
        <taxon>Dikarya</taxon>
        <taxon>Ascomycota</taxon>
        <taxon>Pezizomycotina</taxon>
        <taxon>Sordariomycetes</taxon>
        <taxon>Hypocreomycetidae</taxon>
        <taxon>Hypocreales</taxon>
        <taxon>Clavicipitaceae</taxon>
        <taxon>Metarhizium</taxon>
    </lineage>
</organism>
<evidence type="ECO:0000313" key="3">
    <source>
        <dbReference type="Proteomes" id="UP000030151"/>
    </source>
</evidence>
<feature type="chain" id="PRO_5001991798" evidence="1">
    <location>
        <begin position="18"/>
        <end position="117"/>
    </location>
</feature>
<dbReference type="EMBL" id="JELW01000037">
    <property type="protein sequence ID" value="EXU97373.1"/>
    <property type="molecule type" value="Genomic_DNA"/>
</dbReference>
<dbReference type="Proteomes" id="UP000030151">
    <property type="component" value="Unassembled WGS sequence"/>
</dbReference>
<reference evidence="2 3" key="1">
    <citation type="submission" date="2014-02" db="EMBL/GenBank/DDBJ databases">
        <title>The genome sequence of the entomopathogenic fungus Metarhizium robertsii ARSEF 2575.</title>
        <authorList>
            <person name="Giuliano Garisto Donzelli B."/>
            <person name="Roe B.A."/>
            <person name="Macmil S.L."/>
            <person name="Krasnoff S.B."/>
            <person name="Gibson D.M."/>
        </authorList>
    </citation>
    <scope>NUCLEOTIDE SEQUENCE [LARGE SCALE GENOMIC DNA]</scope>
    <source>
        <strain evidence="2 3">ARSEF 2575</strain>
    </source>
</reference>
<dbReference type="HOGENOM" id="CLU_2085370_0_0_1"/>
<dbReference type="OrthoDB" id="10458523at2759"/>
<proteinExistence type="predicted"/>
<accession>A0A0A1UPF0</accession>
<feature type="signal peptide" evidence="1">
    <location>
        <begin position="1"/>
        <end position="17"/>
    </location>
</feature>
<protein>
    <submittedName>
        <fullName evidence="2">Uncharacterized protein</fullName>
    </submittedName>
</protein>
<dbReference type="AlphaFoldDB" id="A0A0A1UPF0"/>
<name>A0A0A1UPF0_9HYPO</name>
<evidence type="ECO:0000313" key="2">
    <source>
        <dbReference type="EMBL" id="EXU97373.1"/>
    </source>
</evidence>